<proteinExistence type="predicted"/>
<evidence type="ECO:0000259" key="2">
    <source>
        <dbReference type="Pfam" id="PF02037"/>
    </source>
</evidence>
<evidence type="ECO:0000259" key="3">
    <source>
        <dbReference type="Pfam" id="PF24766"/>
    </source>
</evidence>
<dbReference type="AlphaFoldDB" id="A0A388LT52"/>
<feature type="domain" description="SAP" evidence="2">
    <location>
        <begin position="248"/>
        <end position="281"/>
    </location>
</feature>
<feature type="compositionally biased region" description="Basic residues" evidence="1">
    <location>
        <begin position="78"/>
        <end position="89"/>
    </location>
</feature>
<feature type="region of interest" description="Disordered" evidence="1">
    <location>
        <begin position="398"/>
        <end position="577"/>
    </location>
</feature>
<evidence type="ECO:0008006" key="6">
    <source>
        <dbReference type="Google" id="ProtNLM"/>
    </source>
</evidence>
<feature type="compositionally biased region" description="Low complexity" evidence="1">
    <location>
        <begin position="159"/>
        <end position="176"/>
    </location>
</feature>
<feature type="compositionally biased region" description="Gly residues" evidence="1">
    <location>
        <begin position="32"/>
        <end position="53"/>
    </location>
</feature>
<feature type="domain" description="DUF7699" evidence="3">
    <location>
        <begin position="308"/>
        <end position="387"/>
    </location>
</feature>
<comment type="caution">
    <text evidence="4">The sequence shown here is derived from an EMBL/GenBank/DDBJ whole genome shotgun (WGS) entry which is preliminary data.</text>
</comment>
<feature type="compositionally biased region" description="Basic residues" evidence="1">
    <location>
        <begin position="432"/>
        <end position="450"/>
    </location>
</feature>
<gene>
    <name evidence="4" type="ORF">CBR_g40083</name>
</gene>
<dbReference type="PANTHER" id="PTHR35323">
    <property type="entry name" value="SAP DOMAIN-CONTAINING PROTEIN"/>
    <property type="match status" value="1"/>
</dbReference>
<dbReference type="OrthoDB" id="690722at2759"/>
<dbReference type="Proteomes" id="UP000265515">
    <property type="component" value="Unassembled WGS sequence"/>
</dbReference>
<feature type="region of interest" description="Disordered" evidence="1">
    <location>
        <begin position="1"/>
        <end position="96"/>
    </location>
</feature>
<name>A0A388LT52_CHABU</name>
<evidence type="ECO:0000313" key="4">
    <source>
        <dbReference type="EMBL" id="GBG85441.1"/>
    </source>
</evidence>
<feature type="compositionally biased region" description="Acidic residues" evidence="1">
    <location>
        <begin position="178"/>
        <end position="208"/>
    </location>
</feature>
<feature type="region of interest" description="Disordered" evidence="1">
    <location>
        <begin position="833"/>
        <end position="871"/>
    </location>
</feature>
<dbReference type="PANTHER" id="PTHR35323:SF2">
    <property type="entry name" value="SAP DOMAIN-CONTAINING PROTEIN"/>
    <property type="match status" value="1"/>
</dbReference>
<dbReference type="EMBL" id="BFEA01000518">
    <property type="protein sequence ID" value="GBG85441.1"/>
    <property type="molecule type" value="Genomic_DNA"/>
</dbReference>
<dbReference type="InterPro" id="IPR003034">
    <property type="entry name" value="SAP_dom"/>
</dbReference>
<feature type="compositionally biased region" description="Polar residues" evidence="1">
    <location>
        <begin position="561"/>
        <end position="571"/>
    </location>
</feature>
<keyword evidence="5" id="KW-1185">Reference proteome</keyword>
<feature type="region of interest" description="Disordered" evidence="1">
    <location>
        <begin position="885"/>
        <end position="904"/>
    </location>
</feature>
<feature type="compositionally biased region" description="Basic and acidic residues" evidence="1">
    <location>
        <begin position="891"/>
        <end position="904"/>
    </location>
</feature>
<dbReference type="InterPro" id="IPR056116">
    <property type="entry name" value="DUF7699"/>
</dbReference>
<evidence type="ECO:0000313" key="5">
    <source>
        <dbReference type="Proteomes" id="UP000265515"/>
    </source>
</evidence>
<reference evidence="4 5" key="1">
    <citation type="journal article" date="2018" name="Cell">
        <title>The Chara Genome: Secondary Complexity and Implications for Plant Terrestrialization.</title>
        <authorList>
            <person name="Nishiyama T."/>
            <person name="Sakayama H."/>
            <person name="Vries J.D."/>
            <person name="Buschmann H."/>
            <person name="Saint-Marcoux D."/>
            <person name="Ullrich K.K."/>
            <person name="Haas F.B."/>
            <person name="Vanderstraeten L."/>
            <person name="Becker D."/>
            <person name="Lang D."/>
            <person name="Vosolsobe S."/>
            <person name="Rombauts S."/>
            <person name="Wilhelmsson P.K.I."/>
            <person name="Janitza P."/>
            <person name="Kern R."/>
            <person name="Heyl A."/>
            <person name="Rumpler F."/>
            <person name="Villalobos L.I.A.C."/>
            <person name="Clay J.M."/>
            <person name="Skokan R."/>
            <person name="Toyoda A."/>
            <person name="Suzuki Y."/>
            <person name="Kagoshima H."/>
            <person name="Schijlen E."/>
            <person name="Tajeshwar N."/>
            <person name="Catarino B."/>
            <person name="Hetherington A.J."/>
            <person name="Saltykova A."/>
            <person name="Bonnot C."/>
            <person name="Breuninger H."/>
            <person name="Symeonidi A."/>
            <person name="Radhakrishnan G.V."/>
            <person name="Van Nieuwerburgh F."/>
            <person name="Deforce D."/>
            <person name="Chang C."/>
            <person name="Karol K.G."/>
            <person name="Hedrich R."/>
            <person name="Ulvskov P."/>
            <person name="Glockner G."/>
            <person name="Delwiche C.F."/>
            <person name="Petrasek J."/>
            <person name="Van de Peer Y."/>
            <person name="Friml J."/>
            <person name="Beilby M."/>
            <person name="Dolan L."/>
            <person name="Kohara Y."/>
            <person name="Sugano S."/>
            <person name="Fujiyama A."/>
            <person name="Delaux P.-M."/>
            <person name="Quint M."/>
            <person name="TheiBen G."/>
            <person name="Hagemann M."/>
            <person name="Harholt J."/>
            <person name="Dunand C."/>
            <person name="Zachgo S."/>
            <person name="Langdale J."/>
            <person name="Maumus F."/>
            <person name="Straeten D.V.D."/>
            <person name="Gould S.B."/>
            <person name="Rensing S.A."/>
        </authorList>
    </citation>
    <scope>NUCLEOTIDE SEQUENCE [LARGE SCALE GENOMIC DNA]</scope>
    <source>
        <strain evidence="4 5">S276</strain>
    </source>
</reference>
<protein>
    <recommendedName>
        <fullName evidence="6">SAP domain-containing protein</fullName>
    </recommendedName>
</protein>
<feature type="compositionally biased region" description="Acidic residues" evidence="1">
    <location>
        <begin position="8"/>
        <end position="21"/>
    </location>
</feature>
<organism evidence="4 5">
    <name type="scientific">Chara braunii</name>
    <name type="common">Braun's stonewort</name>
    <dbReference type="NCBI Taxonomy" id="69332"/>
    <lineage>
        <taxon>Eukaryota</taxon>
        <taxon>Viridiplantae</taxon>
        <taxon>Streptophyta</taxon>
        <taxon>Charophyceae</taxon>
        <taxon>Charales</taxon>
        <taxon>Characeae</taxon>
        <taxon>Chara</taxon>
    </lineage>
</organism>
<feature type="compositionally biased region" description="Basic and acidic residues" evidence="1">
    <location>
        <begin position="511"/>
        <end position="520"/>
    </location>
</feature>
<feature type="region of interest" description="Disordered" evidence="1">
    <location>
        <begin position="158"/>
        <end position="210"/>
    </location>
</feature>
<dbReference type="Gramene" id="GBG85441">
    <property type="protein sequence ID" value="GBG85441"/>
    <property type="gene ID" value="CBR_g40083"/>
</dbReference>
<dbReference type="Pfam" id="PF02037">
    <property type="entry name" value="SAP"/>
    <property type="match status" value="1"/>
</dbReference>
<dbReference type="Pfam" id="PF24766">
    <property type="entry name" value="DUF7699"/>
    <property type="match status" value="1"/>
</dbReference>
<feature type="compositionally biased region" description="Basic and acidic residues" evidence="1">
    <location>
        <begin position="413"/>
        <end position="423"/>
    </location>
</feature>
<accession>A0A388LT52</accession>
<evidence type="ECO:0000256" key="1">
    <source>
        <dbReference type="SAM" id="MobiDB-lite"/>
    </source>
</evidence>
<feature type="compositionally biased region" description="Polar residues" evidence="1">
    <location>
        <begin position="496"/>
        <end position="507"/>
    </location>
</feature>
<sequence>MTEQKGQEEEEEVEDDREEEGEVAKEKDDGGAEGGGGRRVGEGGGGGGEGGRGGGKKVRRRGGDKGVVVEEAEANEGKRRRSRRRRRRRGVMDAPRCHRTALLKWHFAGGGGEKGEGRKSCSGKGGYVLDEARRSKRGNASHVAALSLTVRMEQPIVISSSSSESQDSPSSSSSASDWDGENSDGNDTDSSYDGDDSSDISGADDSEQDSAVMLKRERPAKLKACHTEKGKGNLLDDALTLMQASDWANLSLDHCKAYLRNFRLRLSGTKDDLLARVKEHFHLNTPGVARSRCYPLSSFVIHCKNDVCRGDIIRFVQKVKEGRRCIGTRLVVGKVVNESYGTEKQQHTFTVEVLWTTSVKGTTLPLMKQLLIKGRVLYRSGVRRQLWEDEQERQRVLDEKHARGGMARSMRQAVREGKMRQRDVATCMKAVNKSRSKHLKSGGKKSKSRAQRGESGVLKVSERAQRKTARGRGKVPTACKEACAPAVCGQQGGHSEATSSRPSQHTLQMAEKGKEKDRQVAGRPSNKRSAVAGPLCVDAAKRRKMEHTMEPLSQRGGGYSSRVQQRPAQQTDAHRGRGGPSVPFCSYMHHQLVSPHVRPGTISACNRQAIGARYEAEQFASGMVAPGGREPALAPPFMENGMWMNRRNVAAMAVLQAAAALPGDVPAVCSALFLLTGALLHSMSLTCLVATAFERQMDSRRWIWVLARSAGVWDDLQKVGGSHEKVFQRFCRLPRPLFNDILYRIGPHIQRQATNWRQPAPAGQKFACALIRWVTGGFYRQTTHGLGMGLASALRSNEDVADALITEYGHLLQFPTGDKLQESLDGFERKGFTRRPETIGHGSGSGVAMFDNDFASPNQEGSTPLAGQDAEVSPDQVALMPFTKNFGGKQSRRDQQRCSVRDDSPGAMAGISILGLSRLSTCSTGQLNAPAFTGQLNTQLSLKAFHTTKTLKNGQWTGLI</sequence>
<feature type="region of interest" description="Disordered" evidence="1">
    <location>
        <begin position="105"/>
        <end position="124"/>
    </location>
</feature>